<dbReference type="RefSeq" id="WP_359269027.1">
    <property type="nucleotide sequence ID" value="NZ_JBEZNA010000006.1"/>
</dbReference>
<evidence type="ECO:0000256" key="1">
    <source>
        <dbReference type="ARBA" id="ARBA00023125"/>
    </source>
</evidence>
<dbReference type="InterPro" id="IPR011051">
    <property type="entry name" value="RmlC_Cupin_sf"/>
</dbReference>
<dbReference type="InterPro" id="IPR001387">
    <property type="entry name" value="Cro/C1-type_HTH"/>
</dbReference>
<dbReference type="Gene3D" id="1.10.260.40">
    <property type="entry name" value="lambda repressor-like DNA-binding domains"/>
    <property type="match status" value="1"/>
</dbReference>
<dbReference type="CDD" id="cd00093">
    <property type="entry name" value="HTH_XRE"/>
    <property type="match status" value="1"/>
</dbReference>
<dbReference type="InterPro" id="IPR010982">
    <property type="entry name" value="Lambda_DNA-bd_dom_sf"/>
</dbReference>
<evidence type="ECO:0000313" key="3">
    <source>
        <dbReference type="EMBL" id="MEU9576597.1"/>
    </source>
</evidence>
<reference evidence="3 4" key="1">
    <citation type="submission" date="2024-06" db="EMBL/GenBank/DDBJ databases">
        <title>The Natural Products Discovery Center: Release of the First 8490 Sequenced Strains for Exploring Actinobacteria Biosynthetic Diversity.</title>
        <authorList>
            <person name="Kalkreuter E."/>
            <person name="Kautsar S.A."/>
            <person name="Yang D."/>
            <person name="Bader C.D."/>
            <person name="Teijaro C.N."/>
            <person name="Fluegel L."/>
            <person name="Davis C.M."/>
            <person name="Simpson J.R."/>
            <person name="Lauterbach L."/>
            <person name="Steele A.D."/>
            <person name="Gui C."/>
            <person name="Meng S."/>
            <person name="Li G."/>
            <person name="Viehrig K."/>
            <person name="Ye F."/>
            <person name="Su P."/>
            <person name="Kiefer A.F."/>
            <person name="Nichols A."/>
            <person name="Cepeda A.J."/>
            <person name="Yan W."/>
            <person name="Fan B."/>
            <person name="Jiang Y."/>
            <person name="Adhikari A."/>
            <person name="Zheng C.-J."/>
            <person name="Schuster L."/>
            <person name="Cowan T.M."/>
            <person name="Smanski M.J."/>
            <person name="Chevrette M.G."/>
            <person name="De Carvalho L.P.S."/>
            <person name="Shen B."/>
        </authorList>
    </citation>
    <scope>NUCLEOTIDE SEQUENCE [LARGE SCALE GENOMIC DNA]</scope>
    <source>
        <strain evidence="3 4">NPDC048117</strain>
    </source>
</reference>
<dbReference type="EMBL" id="JBEZNA010000006">
    <property type="protein sequence ID" value="MEU9576597.1"/>
    <property type="molecule type" value="Genomic_DNA"/>
</dbReference>
<keyword evidence="4" id="KW-1185">Reference proteome</keyword>
<dbReference type="SUPFAM" id="SSF47413">
    <property type="entry name" value="lambda repressor-like DNA-binding domains"/>
    <property type="match status" value="1"/>
</dbReference>
<dbReference type="Proteomes" id="UP001551584">
    <property type="component" value="Unassembled WGS sequence"/>
</dbReference>
<protein>
    <submittedName>
        <fullName evidence="3">XRE family transcriptional regulator</fullName>
    </submittedName>
</protein>
<dbReference type="Pfam" id="PF07883">
    <property type="entry name" value="Cupin_2"/>
    <property type="match status" value="1"/>
</dbReference>
<dbReference type="SUPFAM" id="SSF51182">
    <property type="entry name" value="RmlC-like cupins"/>
    <property type="match status" value="1"/>
</dbReference>
<comment type="caution">
    <text evidence="3">The sequence shown here is derived from an EMBL/GenBank/DDBJ whole genome shotgun (WGS) entry which is preliminary data.</text>
</comment>
<dbReference type="PANTHER" id="PTHR46797:SF1">
    <property type="entry name" value="METHYLPHOSPHONATE SYNTHASE"/>
    <property type="match status" value="1"/>
</dbReference>
<accession>A0ABV3EK73</accession>
<name>A0ABV3EK73_9ACTN</name>
<dbReference type="InterPro" id="IPR050807">
    <property type="entry name" value="TransReg_Diox_bact_type"/>
</dbReference>
<sequence>MDDFEKVLAGVGSRLRDLRRRHTITPAALADLTGISESTLSRLESGGRKPNLELLLPLARTYNVPLDDLVDAPKTGDPRVHLRPVTRDGMTYVPLTRRPGGMHAHKLIIGPTAGEPELRTHEGYEWVYVLNGRLRLHLGDRVLVMAPGEVAEFDTRLPHWLGPDNDQPVELLVIFGKQGERAHLRARPA</sequence>
<dbReference type="SMART" id="SM00530">
    <property type="entry name" value="HTH_XRE"/>
    <property type="match status" value="1"/>
</dbReference>
<dbReference type="PANTHER" id="PTHR46797">
    <property type="entry name" value="HTH-TYPE TRANSCRIPTIONAL REGULATOR"/>
    <property type="match status" value="1"/>
</dbReference>
<evidence type="ECO:0000313" key="4">
    <source>
        <dbReference type="Proteomes" id="UP001551584"/>
    </source>
</evidence>
<dbReference type="Gene3D" id="2.60.120.10">
    <property type="entry name" value="Jelly Rolls"/>
    <property type="match status" value="1"/>
</dbReference>
<evidence type="ECO:0000259" key="2">
    <source>
        <dbReference type="PROSITE" id="PS50943"/>
    </source>
</evidence>
<proteinExistence type="predicted"/>
<dbReference type="PROSITE" id="PS50943">
    <property type="entry name" value="HTH_CROC1"/>
    <property type="match status" value="1"/>
</dbReference>
<dbReference type="InterPro" id="IPR013096">
    <property type="entry name" value="Cupin_2"/>
</dbReference>
<feature type="domain" description="HTH cro/C1-type" evidence="2">
    <location>
        <begin position="15"/>
        <end position="69"/>
    </location>
</feature>
<dbReference type="CDD" id="cd02209">
    <property type="entry name" value="cupin_XRE_C"/>
    <property type="match status" value="1"/>
</dbReference>
<gene>
    <name evidence="3" type="ORF">AB0D95_04840</name>
</gene>
<dbReference type="InterPro" id="IPR014710">
    <property type="entry name" value="RmlC-like_jellyroll"/>
</dbReference>
<organism evidence="3 4">
    <name type="scientific">Streptomyces chilikensis</name>
    <dbReference type="NCBI Taxonomy" id="1194079"/>
    <lineage>
        <taxon>Bacteria</taxon>
        <taxon>Bacillati</taxon>
        <taxon>Actinomycetota</taxon>
        <taxon>Actinomycetes</taxon>
        <taxon>Kitasatosporales</taxon>
        <taxon>Streptomycetaceae</taxon>
        <taxon>Streptomyces</taxon>
    </lineage>
</organism>
<keyword evidence="1" id="KW-0238">DNA-binding</keyword>
<dbReference type="Pfam" id="PF01381">
    <property type="entry name" value="HTH_3"/>
    <property type="match status" value="1"/>
</dbReference>